<proteinExistence type="inferred from homology"/>
<keyword evidence="5 11" id="KW-0808">Transferase</keyword>
<evidence type="ECO:0000256" key="5">
    <source>
        <dbReference type="ARBA" id="ARBA00022679"/>
    </source>
</evidence>
<evidence type="ECO:0000256" key="9">
    <source>
        <dbReference type="ARBA" id="ARBA00023027"/>
    </source>
</evidence>
<dbReference type="Proteomes" id="UP000243205">
    <property type="component" value="Unassembled WGS sequence"/>
</dbReference>
<dbReference type="PANTHER" id="PTHR39321">
    <property type="entry name" value="NICOTINATE-NUCLEOTIDE ADENYLYLTRANSFERASE-RELATED"/>
    <property type="match status" value="1"/>
</dbReference>
<dbReference type="EC" id="2.7.7.18" evidence="11"/>
<dbReference type="InterPro" id="IPR005248">
    <property type="entry name" value="NadD/NMNAT"/>
</dbReference>
<evidence type="ECO:0000313" key="13">
    <source>
        <dbReference type="EMBL" id="SDD80380.1"/>
    </source>
</evidence>
<dbReference type="GO" id="GO:0005524">
    <property type="term" value="F:ATP binding"/>
    <property type="evidence" value="ECO:0007669"/>
    <property type="project" value="UniProtKB-KW"/>
</dbReference>
<dbReference type="NCBIfam" id="TIGR00125">
    <property type="entry name" value="cyt_tran_rel"/>
    <property type="match status" value="1"/>
</dbReference>
<reference evidence="14" key="1">
    <citation type="submission" date="2016-10" db="EMBL/GenBank/DDBJ databases">
        <authorList>
            <person name="Varghese N."/>
            <person name="Submissions S."/>
        </authorList>
    </citation>
    <scope>NUCLEOTIDE SEQUENCE [LARGE SCALE GENOMIC DNA]</scope>
    <source>
        <strain evidence="14">DSM 8987</strain>
    </source>
</reference>
<dbReference type="HAMAP" id="MF_00244">
    <property type="entry name" value="NaMN_adenylyltr"/>
    <property type="match status" value="1"/>
</dbReference>
<evidence type="ECO:0000256" key="10">
    <source>
        <dbReference type="ARBA" id="ARBA00048721"/>
    </source>
</evidence>
<keyword evidence="4 11" id="KW-0662">Pyridine nucleotide biosynthesis</keyword>
<protein>
    <recommendedName>
        <fullName evidence="11">Probable nicotinate-nucleotide adenylyltransferase</fullName>
        <ecNumber evidence="11">2.7.7.18</ecNumber>
    </recommendedName>
    <alternativeName>
        <fullName evidence="11">Deamido-NAD(+) diphosphorylase</fullName>
    </alternativeName>
    <alternativeName>
        <fullName evidence="11">Deamido-NAD(+) pyrophosphorylase</fullName>
    </alternativeName>
    <alternativeName>
        <fullName evidence="11">Nicotinate mononucleotide adenylyltransferase</fullName>
        <shortName evidence="11">NaMN adenylyltransferase</shortName>
    </alternativeName>
</protein>
<dbReference type="GO" id="GO:0009435">
    <property type="term" value="P:NAD+ biosynthetic process"/>
    <property type="evidence" value="ECO:0007669"/>
    <property type="project" value="UniProtKB-UniRule"/>
</dbReference>
<organism evidence="13 14">
    <name type="scientific">Desulfuromonas thiophila</name>
    <dbReference type="NCBI Taxonomy" id="57664"/>
    <lineage>
        <taxon>Bacteria</taxon>
        <taxon>Pseudomonadati</taxon>
        <taxon>Thermodesulfobacteriota</taxon>
        <taxon>Desulfuromonadia</taxon>
        <taxon>Desulfuromonadales</taxon>
        <taxon>Desulfuromonadaceae</taxon>
        <taxon>Desulfuromonas</taxon>
    </lineage>
</organism>
<dbReference type="EMBL" id="FNAQ01000001">
    <property type="protein sequence ID" value="SDD80380.1"/>
    <property type="molecule type" value="Genomic_DNA"/>
</dbReference>
<evidence type="ECO:0000256" key="6">
    <source>
        <dbReference type="ARBA" id="ARBA00022695"/>
    </source>
</evidence>
<keyword evidence="6 11" id="KW-0548">Nucleotidyltransferase</keyword>
<comment type="catalytic activity">
    <reaction evidence="10 11">
        <text>nicotinate beta-D-ribonucleotide + ATP + H(+) = deamido-NAD(+) + diphosphate</text>
        <dbReference type="Rhea" id="RHEA:22860"/>
        <dbReference type="ChEBI" id="CHEBI:15378"/>
        <dbReference type="ChEBI" id="CHEBI:30616"/>
        <dbReference type="ChEBI" id="CHEBI:33019"/>
        <dbReference type="ChEBI" id="CHEBI:57502"/>
        <dbReference type="ChEBI" id="CHEBI:58437"/>
        <dbReference type="EC" id="2.7.7.18"/>
    </reaction>
</comment>
<gene>
    <name evidence="11" type="primary">nadD</name>
    <name evidence="13" type="ORF">SAMN05661003_101352</name>
</gene>
<comment type="pathway">
    <text evidence="2 11">Cofactor biosynthesis; NAD(+) biosynthesis; deamido-NAD(+) from nicotinate D-ribonucleotide: step 1/1.</text>
</comment>
<dbReference type="UniPathway" id="UPA00253">
    <property type="reaction ID" value="UER00332"/>
</dbReference>
<dbReference type="Gene3D" id="3.40.50.620">
    <property type="entry name" value="HUPs"/>
    <property type="match status" value="1"/>
</dbReference>
<accession>A0A1G6XQF0</accession>
<dbReference type="InterPro" id="IPR004821">
    <property type="entry name" value="Cyt_trans-like"/>
</dbReference>
<dbReference type="PANTHER" id="PTHR39321:SF3">
    <property type="entry name" value="PHOSPHOPANTETHEINE ADENYLYLTRANSFERASE"/>
    <property type="match status" value="1"/>
</dbReference>
<dbReference type="GO" id="GO:0004515">
    <property type="term" value="F:nicotinate-nucleotide adenylyltransferase activity"/>
    <property type="evidence" value="ECO:0007669"/>
    <property type="project" value="UniProtKB-UniRule"/>
</dbReference>
<evidence type="ECO:0000256" key="11">
    <source>
        <dbReference type="HAMAP-Rule" id="MF_00244"/>
    </source>
</evidence>
<evidence type="ECO:0000256" key="2">
    <source>
        <dbReference type="ARBA" id="ARBA00005019"/>
    </source>
</evidence>
<name>A0A1G6XQF0_9BACT</name>
<dbReference type="NCBIfam" id="TIGR00482">
    <property type="entry name" value="nicotinate (nicotinamide) nucleotide adenylyltransferase"/>
    <property type="match status" value="1"/>
</dbReference>
<evidence type="ECO:0000256" key="3">
    <source>
        <dbReference type="ARBA" id="ARBA00009014"/>
    </source>
</evidence>
<dbReference type="InterPro" id="IPR014729">
    <property type="entry name" value="Rossmann-like_a/b/a_fold"/>
</dbReference>
<evidence type="ECO:0000256" key="7">
    <source>
        <dbReference type="ARBA" id="ARBA00022741"/>
    </source>
</evidence>
<evidence type="ECO:0000256" key="8">
    <source>
        <dbReference type="ARBA" id="ARBA00022840"/>
    </source>
</evidence>
<dbReference type="AlphaFoldDB" id="A0A1G6XQF0"/>
<feature type="domain" description="Cytidyltransferase-like" evidence="12">
    <location>
        <begin position="5"/>
        <end position="186"/>
    </location>
</feature>
<dbReference type="OrthoDB" id="5295945at2"/>
<comment type="similarity">
    <text evidence="3 11">Belongs to the NadD family.</text>
</comment>
<dbReference type="RefSeq" id="WP_092075617.1">
    <property type="nucleotide sequence ID" value="NZ_FNAQ01000001.1"/>
</dbReference>
<keyword evidence="14" id="KW-1185">Reference proteome</keyword>
<dbReference type="SUPFAM" id="SSF52374">
    <property type="entry name" value="Nucleotidylyl transferase"/>
    <property type="match status" value="1"/>
</dbReference>
<dbReference type="NCBIfam" id="NF000840">
    <property type="entry name" value="PRK00071.1-3"/>
    <property type="match status" value="1"/>
</dbReference>
<evidence type="ECO:0000259" key="12">
    <source>
        <dbReference type="Pfam" id="PF01467"/>
    </source>
</evidence>
<dbReference type="CDD" id="cd02165">
    <property type="entry name" value="NMNAT"/>
    <property type="match status" value="1"/>
</dbReference>
<dbReference type="STRING" id="57664.SAMN05661003_101352"/>
<evidence type="ECO:0000256" key="1">
    <source>
        <dbReference type="ARBA" id="ARBA00002324"/>
    </source>
</evidence>
<keyword evidence="8 11" id="KW-0067">ATP-binding</keyword>
<keyword evidence="9 11" id="KW-0520">NAD</keyword>
<sequence>MKTGIFGGTFDPLHNGHLAIASHFYHQCGLDRVLFIPAAWPPHKPAGPLASFPQRLAMTERATRGQRAFFTCDIEGQRPGRSYSVDTLNQLRQHYPTDRFYFLIGMDSLLELDSWKEFRRLPQLCHLVVAQRPGYSAITGQTELPVALQPDFCYDPALPGFRHKDGNLLIFLKETDCPISSTQVRTALRQHQPVEQLVPAVVLAYIRQHQLYGADFVKESH</sequence>
<comment type="function">
    <text evidence="1 11">Catalyzes the reversible adenylation of nicotinate mononucleotide (NaMN) to nicotinic acid adenine dinucleotide (NaAD).</text>
</comment>
<evidence type="ECO:0000256" key="4">
    <source>
        <dbReference type="ARBA" id="ARBA00022642"/>
    </source>
</evidence>
<keyword evidence="7 11" id="KW-0547">Nucleotide-binding</keyword>
<evidence type="ECO:0000313" key="14">
    <source>
        <dbReference type="Proteomes" id="UP000243205"/>
    </source>
</evidence>
<dbReference type="Pfam" id="PF01467">
    <property type="entry name" value="CTP_transf_like"/>
    <property type="match status" value="1"/>
</dbReference>